<dbReference type="EMBL" id="CDMZ01001627">
    <property type="protein sequence ID" value="CEM35394.1"/>
    <property type="molecule type" value="Genomic_DNA"/>
</dbReference>
<evidence type="ECO:0000313" key="2">
    <source>
        <dbReference type="EMBL" id="CEM35394.1"/>
    </source>
</evidence>
<reference evidence="2" key="1">
    <citation type="submission" date="2014-11" db="EMBL/GenBank/DDBJ databases">
        <authorList>
            <person name="Otto D Thomas"/>
            <person name="Naeem Raeece"/>
        </authorList>
    </citation>
    <scope>NUCLEOTIDE SEQUENCE</scope>
</reference>
<accession>A0A0G4GWL0</accession>
<feature type="compositionally biased region" description="Low complexity" evidence="1">
    <location>
        <begin position="293"/>
        <end position="312"/>
    </location>
</feature>
<feature type="region of interest" description="Disordered" evidence="1">
    <location>
        <begin position="228"/>
        <end position="258"/>
    </location>
</feature>
<dbReference type="AlphaFoldDB" id="A0A0G4GWL0"/>
<gene>
    <name evidence="2" type="ORF">Cvel_23695</name>
</gene>
<organism evidence="2">
    <name type="scientific">Chromera velia CCMP2878</name>
    <dbReference type="NCBI Taxonomy" id="1169474"/>
    <lineage>
        <taxon>Eukaryota</taxon>
        <taxon>Sar</taxon>
        <taxon>Alveolata</taxon>
        <taxon>Colpodellida</taxon>
        <taxon>Chromeraceae</taxon>
        <taxon>Chromera</taxon>
    </lineage>
</organism>
<sequence>MLVSPIEMFEGAVRLRSLWAAAVSAASDPAGAVGLSAEDRTDCNKSRKVERAITNLMDILVSQECVAPAVDVSAAVASDTLSIDVRFLFGAKTVDAEGMRDALKRTAPPIERELAAALVSALPSALKSSTWRHSLLLPEGSQGALSRKETEMAREGSAKMSEGEEQCIAMGGWARDKERLSKLLTALRLTFPSVSSSSESASSSSHLNSHCQPFSAAVVERVAAMAEAMRDDRDKEAPPMTDADFRSPAKPRPYRGVPNSASLADLSLSAPDALASLSVSVALAQENGEESESSSSSSSSSESQTQSSGPSPEAGPPPIHVALFGPASGPIAPPPQTQAQGSPVCTGLLFCTCPQCEEARLLDAPLPAAAAPGAFSAEGMLSQHDGQVTPPEMGVAAPWQMSSAGLGSNFGMGVGVEGGNGNGMLLHDPLGPLGWSGVTEESGRAWMGVGQAGGMGVMMGWDDGDAVGDSRVGWDGGRSFQIDGAATRANGDASFPPSGGGGPFDHHAEKGIMSGEGFFDPSGTWSKGGGTTDLPTMEGNGGASGGA</sequence>
<protein>
    <submittedName>
        <fullName evidence="2">Uncharacterized protein</fullName>
    </submittedName>
</protein>
<dbReference type="VEuPathDB" id="CryptoDB:Cvel_23695"/>
<feature type="compositionally biased region" description="Basic and acidic residues" evidence="1">
    <location>
        <begin position="228"/>
        <end position="247"/>
    </location>
</feature>
<name>A0A0G4GWL0_9ALVE</name>
<proteinExistence type="predicted"/>
<evidence type="ECO:0000256" key="1">
    <source>
        <dbReference type="SAM" id="MobiDB-lite"/>
    </source>
</evidence>
<feature type="region of interest" description="Disordered" evidence="1">
    <location>
        <begin position="522"/>
        <end position="547"/>
    </location>
</feature>
<feature type="region of interest" description="Disordered" evidence="1">
    <location>
        <begin position="284"/>
        <end position="340"/>
    </location>
</feature>